<dbReference type="FunFam" id="1.20.920.20:FF:000001">
    <property type="entry name" value="dynein heavy chain 2, axonemal"/>
    <property type="match status" value="1"/>
</dbReference>
<accession>A0A2P6NSZ0</accession>
<dbReference type="PANTHER" id="PTHR45703:SF36">
    <property type="entry name" value="DYNEIN HEAVY CHAIN, CYTOPLASMIC"/>
    <property type="match status" value="1"/>
</dbReference>
<dbReference type="Gene3D" id="1.10.287.2620">
    <property type="match status" value="1"/>
</dbReference>
<evidence type="ECO:0000256" key="8">
    <source>
        <dbReference type="ARBA" id="ARBA00023017"/>
    </source>
</evidence>
<evidence type="ECO:0000256" key="7">
    <source>
        <dbReference type="ARBA" id="ARBA00022840"/>
    </source>
</evidence>
<feature type="domain" description="AAA+ ATPase" evidence="16">
    <location>
        <begin position="1740"/>
        <end position="1877"/>
    </location>
</feature>
<evidence type="ECO:0000256" key="3">
    <source>
        <dbReference type="ARBA" id="ARBA00022490"/>
    </source>
</evidence>
<dbReference type="Pfam" id="PF22597">
    <property type="entry name" value="DYN_lid"/>
    <property type="match status" value="1"/>
</dbReference>
<dbReference type="CDD" id="cd00009">
    <property type="entry name" value="AAA"/>
    <property type="match status" value="1"/>
</dbReference>
<dbReference type="Gene3D" id="1.20.58.1120">
    <property type="match status" value="1"/>
</dbReference>
<dbReference type="Pfam" id="PF08393">
    <property type="entry name" value="DHC_N2"/>
    <property type="match status" value="1"/>
</dbReference>
<dbReference type="Pfam" id="PF17852">
    <property type="entry name" value="Dynein_AAA_lid"/>
    <property type="match status" value="1"/>
</dbReference>
<dbReference type="Pfam" id="PF03028">
    <property type="entry name" value="Dynein_heavy"/>
    <property type="match status" value="1"/>
</dbReference>
<dbReference type="InterPro" id="IPR041466">
    <property type="entry name" value="Dynein_AAA5_ext"/>
</dbReference>
<dbReference type="Gene3D" id="6.10.140.1060">
    <property type="match status" value="1"/>
</dbReference>
<dbReference type="Gene3D" id="1.20.920.20">
    <property type="match status" value="1"/>
</dbReference>
<dbReference type="GO" id="GO:0000724">
    <property type="term" value="P:double-strand break repair via homologous recombination"/>
    <property type="evidence" value="ECO:0007669"/>
    <property type="project" value="InterPro"/>
</dbReference>
<evidence type="ECO:0000256" key="12">
    <source>
        <dbReference type="ARBA" id="ARBA00023212"/>
    </source>
</evidence>
<dbReference type="InterPro" id="IPR043157">
    <property type="entry name" value="Dynein_AAA1S"/>
</dbReference>
<dbReference type="FunFam" id="3.40.50.300:FF:000362">
    <property type="entry name" value="Dynein, axonemal, heavy chain 6"/>
    <property type="match status" value="1"/>
</dbReference>
<dbReference type="FunFam" id="3.40.50.300:FF:000049">
    <property type="entry name" value="Dynein, axonemal, heavy chain 5"/>
    <property type="match status" value="1"/>
</dbReference>
<keyword evidence="9 14" id="KW-0175">Coiled coil</keyword>
<dbReference type="Gene3D" id="3.40.50.300">
    <property type="entry name" value="P-loop containing nucleotide triphosphate hydrolases"/>
    <property type="match status" value="5"/>
</dbReference>
<comment type="similarity">
    <text evidence="2">Belongs to the dynein heavy chain family.</text>
</comment>
<dbReference type="Pfam" id="PF12777">
    <property type="entry name" value="MT"/>
    <property type="match status" value="1"/>
</dbReference>
<dbReference type="GO" id="GO:0016197">
    <property type="term" value="P:endosomal transport"/>
    <property type="evidence" value="ECO:0007669"/>
    <property type="project" value="InterPro"/>
</dbReference>
<dbReference type="GO" id="GO:0045505">
    <property type="term" value="F:dynein intermediate chain binding"/>
    <property type="evidence" value="ECO:0007669"/>
    <property type="project" value="InterPro"/>
</dbReference>
<dbReference type="Pfam" id="PF18199">
    <property type="entry name" value="Dynein_C"/>
    <property type="match status" value="1"/>
</dbReference>
<dbReference type="Gene3D" id="1.10.472.130">
    <property type="match status" value="1"/>
</dbReference>
<feature type="domain" description="AAA+ ATPase" evidence="16">
    <location>
        <begin position="2021"/>
        <end position="2175"/>
    </location>
</feature>
<keyword evidence="5" id="KW-0677">Repeat</keyword>
<comment type="subcellular location">
    <subcellularLocation>
        <location evidence="1">Cytoplasm</location>
        <location evidence="1">Cytoskeleton</location>
        <location evidence="1">Cilium axoneme</location>
    </subcellularLocation>
</comment>
<comment type="caution">
    <text evidence="17">The sequence shown here is derived from an EMBL/GenBank/DDBJ whole genome shotgun (WGS) entry which is preliminary data.</text>
</comment>
<dbReference type="GO" id="GO:0030286">
    <property type="term" value="C:dynein complex"/>
    <property type="evidence" value="ECO:0007669"/>
    <property type="project" value="UniProtKB-KW"/>
</dbReference>
<feature type="coiled-coil region" evidence="14">
    <location>
        <begin position="3238"/>
        <end position="3289"/>
    </location>
</feature>
<keyword evidence="8" id="KW-0243">Dynein</keyword>
<dbReference type="GO" id="GO:0007018">
    <property type="term" value="P:microtubule-based movement"/>
    <property type="evidence" value="ECO:0007669"/>
    <property type="project" value="InterPro"/>
</dbReference>
<dbReference type="Gene3D" id="1.10.8.720">
    <property type="entry name" value="Region D6 of dynein motor"/>
    <property type="match status" value="1"/>
</dbReference>
<dbReference type="Gene3D" id="3.10.490.20">
    <property type="match status" value="1"/>
</dbReference>
<dbReference type="FunFam" id="3.40.50.300:FF:000063">
    <property type="entry name" value="dynein heavy chain 6, axonemal"/>
    <property type="match status" value="1"/>
</dbReference>
<dbReference type="InterPro" id="IPR027417">
    <property type="entry name" value="P-loop_NTPase"/>
</dbReference>
<dbReference type="InterPro" id="IPR029392">
    <property type="entry name" value="AP-5_subunit_s1"/>
</dbReference>
<evidence type="ECO:0000313" key="18">
    <source>
        <dbReference type="Proteomes" id="UP000241769"/>
    </source>
</evidence>
<keyword evidence="18" id="KW-1185">Reference proteome</keyword>
<dbReference type="FunFam" id="1.20.140.100:FF:000001">
    <property type="entry name" value="dynein heavy chain 17, axonemal"/>
    <property type="match status" value="1"/>
</dbReference>
<dbReference type="Gene3D" id="1.10.8.1220">
    <property type="match status" value="1"/>
</dbReference>
<dbReference type="SUPFAM" id="SSF52540">
    <property type="entry name" value="P-loop containing nucleoside triphosphate hydrolases"/>
    <property type="match status" value="4"/>
</dbReference>
<dbReference type="InterPro" id="IPR026983">
    <property type="entry name" value="DHC"/>
</dbReference>
<keyword evidence="6" id="KW-0547">Nucleotide-binding</keyword>
<dbReference type="InterPro" id="IPR042219">
    <property type="entry name" value="AAA_lid_11_sf"/>
</dbReference>
<reference evidence="17 18" key="1">
    <citation type="journal article" date="2018" name="Genome Biol. Evol.">
        <title>Multiple Roots of Fruiting Body Formation in Amoebozoa.</title>
        <authorList>
            <person name="Hillmann F."/>
            <person name="Forbes G."/>
            <person name="Novohradska S."/>
            <person name="Ferling I."/>
            <person name="Riege K."/>
            <person name="Groth M."/>
            <person name="Westermann M."/>
            <person name="Marz M."/>
            <person name="Spaller T."/>
            <person name="Winckler T."/>
            <person name="Schaap P."/>
            <person name="Glockner G."/>
        </authorList>
    </citation>
    <scope>NUCLEOTIDE SEQUENCE [LARGE SCALE GENOMIC DNA]</scope>
    <source>
        <strain evidence="17 18">Jena</strain>
    </source>
</reference>
<evidence type="ECO:0000256" key="10">
    <source>
        <dbReference type="ARBA" id="ARBA00023069"/>
    </source>
</evidence>
<evidence type="ECO:0000256" key="2">
    <source>
        <dbReference type="ARBA" id="ARBA00008887"/>
    </source>
</evidence>
<dbReference type="Pfam" id="PF12780">
    <property type="entry name" value="AAA_8"/>
    <property type="match status" value="1"/>
</dbReference>
<dbReference type="InterPro" id="IPR024743">
    <property type="entry name" value="Dynein_HC_stalk"/>
</dbReference>
<dbReference type="Gene3D" id="1.20.1270.280">
    <property type="match status" value="1"/>
</dbReference>
<dbReference type="GO" id="GO:0005930">
    <property type="term" value="C:axoneme"/>
    <property type="evidence" value="ECO:0007669"/>
    <property type="project" value="UniProtKB-SubCell"/>
</dbReference>
<dbReference type="InterPro" id="IPR024317">
    <property type="entry name" value="Dynein_heavy_chain_D4_dom"/>
</dbReference>
<dbReference type="FunFam" id="1.10.8.710:FF:000001">
    <property type="entry name" value="Dynein axonemal heavy chain 2"/>
    <property type="match status" value="1"/>
</dbReference>
<keyword evidence="10" id="KW-0969">Cilium</keyword>
<evidence type="ECO:0000256" key="4">
    <source>
        <dbReference type="ARBA" id="ARBA00022701"/>
    </source>
</evidence>
<dbReference type="OrthoDB" id="447173at2759"/>
<evidence type="ECO:0000256" key="1">
    <source>
        <dbReference type="ARBA" id="ARBA00004430"/>
    </source>
</evidence>
<dbReference type="GO" id="GO:0030119">
    <property type="term" value="C:AP-type membrane coat adaptor complex"/>
    <property type="evidence" value="ECO:0007669"/>
    <property type="project" value="InterPro"/>
</dbReference>
<dbReference type="InterPro" id="IPR041228">
    <property type="entry name" value="Dynein_C"/>
</dbReference>
<organism evidence="17 18">
    <name type="scientific">Planoprotostelium fungivorum</name>
    <dbReference type="NCBI Taxonomy" id="1890364"/>
    <lineage>
        <taxon>Eukaryota</taxon>
        <taxon>Amoebozoa</taxon>
        <taxon>Evosea</taxon>
        <taxon>Variosea</taxon>
        <taxon>Cavosteliida</taxon>
        <taxon>Cavosteliaceae</taxon>
        <taxon>Planoprotostelium</taxon>
    </lineage>
</organism>
<dbReference type="PANTHER" id="PTHR45703">
    <property type="entry name" value="DYNEIN HEAVY CHAIN"/>
    <property type="match status" value="1"/>
</dbReference>
<dbReference type="InterPro" id="IPR042222">
    <property type="entry name" value="Dynein_2_N"/>
</dbReference>
<feature type="domain" description="AAA+ ATPase" evidence="16">
    <location>
        <begin position="2388"/>
        <end position="2545"/>
    </location>
</feature>
<dbReference type="InParanoid" id="A0A2P6NSZ0"/>
<evidence type="ECO:0000313" key="17">
    <source>
        <dbReference type="EMBL" id="PRP87074.1"/>
    </source>
</evidence>
<evidence type="ECO:0000256" key="6">
    <source>
        <dbReference type="ARBA" id="ARBA00022741"/>
    </source>
</evidence>
<dbReference type="Pfam" id="PF18198">
    <property type="entry name" value="AAA_lid_11"/>
    <property type="match status" value="1"/>
</dbReference>
<evidence type="ECO:0000256" key="15">
    <source>
        <dbReference type="SAM" id="MobiDB-lite"/>
    </source>
</evidence>
<evidence type="ECO:0000256" key="11">
    <source>
        <dbReference type="ARBA" id="ARBA00023175"/>
    </source>
</evidence>
<dbReference type="InterPro" id="IPR003593">
    <property type="entry name" value="AAA+_ATPase"/>
</dbReference>
<dbReference type="InterPro" id="IPR054354">
    <property type="entry name" value="DYNC2H1-like_lid"/>
</dbReference>
<dbReference type="InterPro" id="IPR013602">
    <property type="entry name" value="Dynein_heavy_linker"/>
</dbReference>
<dbReference type="Gene3D" id="1.20.140.100">
    <property type="entry name" value="Dynein heavy chain, N-terminal domain 2"/>
    <property type="match status" value="1"/>
</dbReference>
<gene>
    <name evidence="17" type="ORF">PROFUN_04810</name>
</gene>
<keyword evidence="12" id="KW-0206">Cytoskeleton</keyword>
<dbReference type="FunFam" id="3.20.180.20:FF:000005">
    <property type="entry name" value="Dynein heavy chain, putative"/>
    <property type="match status" value="1"/>
</dbReference>
<dbReference type="STRING" id="1890364.A0A2P6NSZ0"/>
<keyword evidence="11" id="KW-0505">Motor protein</keyword>
<evidence type="ECO:0000256" key="14">
    <source>
        <dbReference type="SAM" id="Coils"/>
    </source>
</evidence>
<proteinExistence type="inferred from homology"/>
<dbReference type="InterPro" id="IPR041658">
    <property type="entry name" value="AAA_lid_11"/>
</dbReference>
<dbReference type="InterPro" id="IPR035699">
    <property type="entry name" value="AAA_6"/>
</dbReference>
<dbReference type="Pfam" id="PF12774">
    <property type="entry name" value="AAA_6"/>
    <property type="match status" value="1"/>
</dbReference>
<keyword evidence="7" id="KW-0067">ATP-binding</keyword>
<name>A0A2P6NSZ0_9EUKA</name>
<dbReference type="GO" id="GO:0008569">
    <property type="term" value="F:minus-end-directed microtubule motor activity"/>
    <property type="evidence" value="ECO:0007669"/>
    <property type="project" value="InterPro"/>
</dbReference>
<dbReference type="FunFam" id="1.10.287.2620:FF:000001">
    <property type="entry name" value="Cytoplasmic dynein heavy chain 1"/>
    <property type="match status" value="1"/>
</dbReference>
<evidence type="ECO:0000256" key="13">
    <source>
        <dbReference type="ARBA" id="ARBA00023273"/>
    </source>
</evidence>
<dbReference type="GO" id="GO:0051959">
    <property type="term" value="F:dynein light intermediate chain binding"/>
    <property type="evidence" value="ECO:0007669"/>
    <property type="project" value="InterPro"/>
</dbReference>
<keyword evidence="4" id="KW-0493">Microtubule</keyword>
<keyword evidence="13" id="KW-0966">Cell projection</keyword>
<dbReference type="Proteomes" id="UP000241769">
    <property type="component" value="Unassembled WGS sequence"/>
</dbReference>
<dbReference type="Pfam" id="PF15001">
    <property type="entry name" value="AP-5_subunit_s1"/>
    <property type="match status" value="1"/>
</dbReference>
<feature type="region of interest" description="Disordered" evidence="15">
    <location>
        <begin position="382"/>
        <end position="410"/>
    </location>
</feature>
<dbReference type="InterPro" id="IPR043160">
    <property type="entry name" value="Dynein_C_barrel"/>
</dbReference>
<dbReference type="InterPro" id="IPR004273">
    <property type="entry name" value="Dynein_heavy_D6_P-loop"/>
</dbReference>
<evidence type="ECO:0000256" key="9">
    <source>
        <dbReference type="ARBA" id="ARBA00023054"/>
    </source>
</evidence>
<protein>
    <recommendedName>
        <fullName evidence="16">AAA+ ATPase domain-containing protein</fullName>
    </recommendedName>
</protein>
<dbReference type="Pfam" id="PF12781">
    <property type="entry name" value="AAA_9"/>
    <property type="match status" value="1"/>
</dbReference>
<dbReference type="GO" id="GO:0005874">
    <property type="term" value="C:microtubule"/>
    <property type="evidence" value="ECO:0007669"/>
    <property type="project" value="UniProtKB-KW"/>
</dbReference>
<dbReference type="InterPro" id="IPR035706">
    <property type="entry name" value="AAA_9"/>
</dbReference>
<dbReference type="FunFam" id="3.10.490.20:FF:000009">
    <property type="entry name" value="Dynein heavy chain 4"/>
    <property type="match status" value="1"/>
</dbReference>
<dbReference type="SMART" id="SM00382">
    <property type="entry name" value="AAA"/>
    <property type="match status" value="3"/>
</dbReference>
<sequence>MVFAFCIHSLQQLESHPSTVKLYLTHQFSDLNSGRHKQSSDSDANRPPSVWLSSVAAQVQRDYKWRTSYHQDIPPLDRLIRETRSNDDPRMNQQRTRKRATDLLEEGTFAYDASCNTDQDQLEALLREGEYDEEQEKKIVVWKQVSPDVAFTLVCHSAENILVARRALQSITKVLRDRYKKIDVLSKVSDLQSKVDEIAVVVQNLLPNGTLLFMNSSQSKYIMKDVDDDTYYNHIKRALMPSHRVGHQMIQFLVLTVATNFASESLETQQLVNASSWTITQPNYYRDYTVQTSHSHDHPQRLSMFVSHLKRKIYSDAMPVKQVPKIEEKSSAPVPYEADMALTGLYRAMRPIGGRRSSISLHPPNQSGGGYSTITSLTPTSEVVEPSPVKDPAKILPGISPPTRPASAVRPSSAVSNVLINPLMLPTSRPNPSSTTSVVASTTSPKVSVQKVPAHMATTPSPRFKPQSTIEFDSVVEAISRLLSKRWERPEDFIRTVQSSKSFDFIYLKIKDSKMTNKCVYDVEVIAPTQVDYNDYLTLSVEGISRFTKNTMFFIPLREWVMEKNVYDQIIYLDFFRNFRRRKTFQIWRKMIARKYHRYKLTLRADIFHIQDAMHKGIFQCRQICLEMEDEQYTVYQSSEWLAKQDHRRAHTLQKSIAKLTQIVASCCQIVVDINGGSFRSLGNYEEEKEERSLRRMKYFVRLVQYMLTSSLTIIITKSTILLSHMVAGKPPSVVPLISQPRNVRKSPMWQSDLSTNTDPLASIQHRVVFPANIYQWPFLIVSLGVGRSAQMEGKIIIKPNLKRLLAVFQDVCDTFPTTLDTLPQLDHNKQIALYIQNFSTPAERYSFTVLSGSLQQIVSQDEKQKGNILNLKSMVTACYAKVEEHTMELSPLLKMREEKIGNAEYSDVRLTSTDLTKYQLNGQTEGLPVQEYRQVIENSLKQIEEIHRLGEQLFIGCFSVDRSTLKNQLLPIPTASLHGMYNLIPNIANDMSRCLLERINDRVNTLRTPPISLDTCARWIAVLHEVENTTDEIQERHQYIIDVYQLMEEFKMQEKGNQIELPSIEHINESVTALLAVTEVSKDRKSDNIQSHTKELSQILIEDERRTRMVAEMLDDTLLDDIETPVDVVIEKLDQAKDVIDKLREDREAHHDYELLLEMRPLTEMTNLTQVEEVYGSTKKMWEINEAWREFHGRVTTTTIDQIDVDDVSREVQNYTSQVREASKVLVSNRIVAHLRDSMEKVKIVIPLLQDLQNESLKPRHWDDIYNSCGSFPTNRHLTVQKIYQMNLFRFKKEINDVSSTATQENSLETNFAKIRHQWESREMEFQAHKKGEEALILVNVDDLLNEIEDDTVTLATMTASRYSASVAALLKNWQVKLEEVAAMTSSWMNVQRSWIGLEKIFSAADIQRQIPTETKMFNEVDKTFRKLMQQAAIYPKVLAVTLKYGTKEALQQCSVILENVQKGVDVYLETKRDAFPRFYFVSDDELLDILSHIRDHEYIQMYLIKCFEGISRLDLYSDSRNTLIKGMISQEGEKVELCTQLKIRGAIEDWLGALEVTMKKTIHDNLASAHLLHEGHGIQYWIFSEPAMVVMTILQAYWCRSVTRALQTKGDCVSSLRAILSSLEQDLVVLARLVQQPSEWPEHIQSYGRTLIGSLIVIVVHQRDTVESLITERCDSVDHFEWMRQMRYYVDGSSGDVIIRQAMSSFVHGCEYLGCTSRLVITPLTTRTFITLTGALTLNLGGAPEGPAGTGKTETCKDLSKALGKQCLVFNCSEGLDYRMMGKLFSGLVQTGAFACFDEFNRIEVEVLSVIAQQLLTIQTAILYGSTIFSFEGRDLKLNSNCGFFITMNPGYAGRSELPDNLKAMFRPVAMTVPEISFICEIMLFSQGFVESKNLASKLVNAYRLCSEQLSPQIHYDWGLRSIRSVLNYAGALKRDNPEKEEHLLLIQALTASNAPKFLPDDLPLFYGIMQDLFPEVRIGTSLDDVLHRAIGDVLPLHHLASVQYQIDKMKQLYEMIGMRHGIMLVGPAGCGKTTVYKILAEAIPRTRSSVEKVSFLVFKPQSLQVHTHVINPKSISIGQLYGAVDPRTQEWRDGAVTSLVRGIMAQNAVGHNKERNLHWILFDGPVDAHWIENMNSVLDDNKLLCLANGERIIMPSNITMIFEVDHLNEASPATVSRCGMVYIEPDRIDWKDVVHLCQSKMQHEPKGYHLCNVNIPLLSRLYLNVVDKVLQLLTERLSSVRIQLQRTELVQSHNHMLQALFRRHNIHCKEVHEDGTPCELSTLVSVCFLFSTMWSFGAIVDRSIWTEIDALLKNIFADKIELPSEGSLFDHYLTTTQPPRLAHYNEIIPREYTFDPNVQVLDELLLPDIDTYRYREVLTLLCTHGNRPVVVSGPSGCGKTVLVSQVVEKSPKTMSRIFHCSRSTDCPIIRSMVQDSMDRKRTRTPGKVQYVLTTKGDGRTVFFIDDLHRAGGGHTPEGGSAAELLRQWIDMEAFFDGKSLEWNATENTKLIVSISSSDDDSENLISPRVLRHFHRICMPQISTEQQIRICQGMVRSSVLQNNLPRDSKSFLENIVHSSISVYNRVVRQFRPTPGRPFHLFATRDLIRSIKSLFFSNVSKEVQSHDVLLRLWYHEICRIYGDRLSSEEQTRLDQIVLEAMRDHLNVTWRMEQLHSSKSFFGDFLSMGGYAPDRPYDETPELNQGGHLYQELWKKYETAYQTTGGGTTNIVFFKEAVLNISAICRAIRQQRGHLLLVGLGGMGKRTLSRFSTFVCGYEISEISIFEGYNLANFRDDIKKLYRQCGTMGRPTVLLINDNQMIHDSFLEYVEFLVRGWFIPDLFLPEELEPILQNISTQLKANQPETKSANGESVEVNIPRSVLMSTLLERVYTNLHLIFCLSPVSDIAVRQIFRHSAIISCSTVRFFEEWPSQALRSVGEHLVAQSPIDWDMKSTVVDLCEKIHRGVVVTSNTFTSETGRHNYVTPSHYLQLYRSFFYLLDKKRGESMDSRNKLSMGLKTLEETQSAVGDLQIQLNALKPVLQKSAEETQELMGRISIEQKDVDEAKRVIIVEEAEISEQTAEIQAIKEAAERDLVEALPALESAVRALNTLNKNDIAEMKTFSSPPAGVLLVMEAVAIIRQVPANWASAKMLLSEPNFLQSLIDYDKDNIPPKIVAQLKKYILNPMFVVSKIEKVSFAAKSLCQWIHSLIHYSEVNEIVAPKKAKLAKSSAKLSESLVVLHKKQEQLERVIRKLEELQAVYVEKEGEKNSLSKQMEDTALKLSRAEKLMNGLALERVQWAEQLRSLQVESESLLSCVLLSAAFSTYLGVFNGKTRRSLLSDWCSMCIQAGLIMRYTETFQYVLFMSHPIEVYEWITSGLPSDQQSLQNAVMASTGQKWPLIIDPEGEATRWILEVYREIKLKPISIFSNTLVQQLQRAIQEGTPVVVDVSTESLPPVLEPILARNVYSKGGQDTILFGGIELLYNHNFKLYMVTKQHNPRYLPEIYILTNVINFVATSAGLEEQLLAEVVKNEAPELEHSREKLVTDIAADKKQLKLISDKILELIGGSTDNLLENEDLINTLSESEQTTKIVTRRLKEAEQTEVSTNEARAVYNSVAVRGSILYFVINSLNRLDSMYQYSLASFKKGFNSVFSMPAEVTDKRERLVYLIQEITKEMYRRTCVGLFEEHRLLFSASLSFSIDRRNSDVTEDNWNVLLRGHPEFLRGTWYNHLDHQKFSEMIREPAEILEKEAKIEGLCKDMMDNVNEWMNWMTSETPENQIRPTVYARQLHAFHVLLIMRAYRMDRVHAAATDYVRSSLGNVFIESVPLDLMKIYRSSDQRGPIFFILSSGADPTGLVTQLAATEGFTERMDVCSLGKGQGDRAVVMIREAMSSGRWVMLQNCHLAQSWLPELEKIVKGMNDSSVQIHPNYRLWLTCMPTAKFPVSVLQASIKLTNEPPRGVKANLKRSMMQMSSHFSKEKSYEWRRLLFSLCYFHAVVQERRKFGPIGWNVPYGFNESDLHVSSRVLGLHLTEENLNSGISFSSLLYIIGEVNYGGKVTDPWDRRLLLSILHRFCNPNALEPIYRFYNSPAYCIPKESNDPVTSYNTYIDQLPSVDGVELFGLDYNSNITLNLKESNLLIEAAQKLEHREGSEKDRSSVAGVLLPFIVDTLKILGNLISLPDASSQHPMDVVLRQEIVRFNHLHHLITASLHDLRLSLDGEITENGDIREVKTSLLLDRVPRRWGQLYPSIRSLRIWLRDLVERLRFFREWAGGQLPDVYWISAFSSPQALLTAVLQVYARKTSKPIDHLAMRYHVMKDETSEPPTDGALIRGVYVTGAAWNKDKHCLEDSPRGQLFSPMPYIWMEPYDVKEKKKESKYVCPLYITSTRAGKLSTSGSSSNCITSIPLPMSPHLESDQADANHWTCRGVALLCQPE</sequence>
<dbReference type="Gene3D" id="1.10.8.710">
    <property type="match status" value="1"/>
</dbReference>
<dbReference type="Pfam" id="PF12775">
    <property type="entry name" value="AAA_7"/>
    <property type="match status" value="1"/>
</dbReference>
<dbReference type="FunFam" id="1.10.8.1220:FF:000001">
    <property type="entry name" value="Dynein axonemal heavy chain 5"/>
    <property type="match status" value="1"/>
</dbReference>
<dbReference type="EMBL" id="MDYQ01000023">
    <property type="protein sequence ID" value="PRP87074.1"/>
    <property type="molecule type" value="Genomic_DNA"/>
</dbReference>
<dbReference type="InterPro" id="IPR042228">
    <property type="entry name" value="Dynein_linker_3"/>
</dbReference>
<evidence type="ECO:0000259" key="16">
    <source>
        <dbReference type="SMART" id="SM00382"/>
    </source>
</evidence>
<dbReference type="Gene3D" id="3.20.180.20">
    <property type="entry name" value="Dynein heavy chain, N-terminal domain 2"/>
    <property type="match status" value="1"/>
</dbReference>
<dbReference type="GO" id="GO:0005524">
    <property type="term" value="F:ATP binding"/>
    <property type="evidence" value="ECO:0007669"/>
    <property type="project" value="UniProtKB-KW"/>
</dbReference>
<evidence type="ECO:0000256" key="5">
    <source>
        <dbReference type="ARBA" id="ARBA00022737"/>
    </source>
</evidence>
<keyword evidence="3" id="KW-0963">Cytoplasm</keyword>
<dbReference type="Gene3D" id="1.20.920.30">
    <property type="match status" value="1"/>
</dbReference>